<dbReference type="PATRIC" id="fig|1120925.3.peg.636"/>
<reference evidence="1 2" key="1">
    <citation type="submission" date="2013-02" db="EMBL/GenBank/DDBJ databases">
        <title>The Genome Sequence of Acinetobacter bouvetii CIP 107468.</title>
        <authorList>
            <consortium name="The Broad Institute Genome Sequencing Platform"/>
            <consortium name="The Broad Institute Genome Sequencing Center for Infectious Disease"/>
            <person name="Cerqueira G."/>
            <person name="Feldgarden M."/>
            <person name="Courvalin P."/>
            <person name="Perichon B."/>
            <person name="Grillot-Courvalin C."/>
            <person name="Clermont D."/>
            <person name="Rocha E."/>
            <person name="Yoon E.-J."/>
            <person name="Nemec A."/>
            <person name="Walker B."/>
            <person name="Young S.K."/>
            <person name="Zeng Q."/>
            <person name="Gargeya S."/>
            <person name="Fitzgerald M."/>
            <person name="Haas B."/>
            <person name="Abouelleil A."/>
            <person name="Alvarado L."/>
            <person name="Arachchi H.M."/>
            <person name="Berlin A.M."/>
            <person name="Chapman S.B."/>
            <person name="Dewar J."/>
            <person name="Goldberg J."/>
            <person name="Griggs A."/>
            <person name="Gujja S."/>
            <person name="Hansen M."/>
            <person name="Howarth C."/>
            <person name="Imamovic A."/>
            <person name="Larimer J."/>
            <person name="McCowan C."/>
            <person name="Murphy C."/>
            <person name="Neiman D."/>
            <person name="Pearson M."/>
            <person name="Priest M."/>
            <person name="Roberts A."/>
            <person name="Saif S."/>
            <person name="Shea T."/>
            <person name="Sisk P."/>
            <person name="Sykes S."/>
            <person name="Wortman J."/>
            <person name="Nusbaum C."/>
            <person name="Birren B."/>
        </authorList>
    </citation>
    <scope>NUCLEOTIDE SEQUENCE [LARGE SCALE GENOMIC DNA]</scope>
    <source>
        <strain evidence="1 2">CIP 107468</strain>
    </source>
</reference>
<accession>N9CD44</accession>
<evidence type="ECO:0000313" key="2">
    <source>
        <dbReference type="Proteomes" id="UP000018460"/>
    </source>
</evidence>
<dbReference type="EMBL" id="APQD01000005">
    <property type="protein sequence ID" value="ENV83757.1"/>
    <property type="molecule type" value="Genomic_DNA"/>
</dbReference>
<dbReference type="OrthoDB" id="6717066at2"/>
<evidence type="ECO:0000313" key="1">
    <source>
        <dbReference type="EMBL" id="ENV83757.1"/>
    </source>
</evidence>
<dbReference type="RefSeq" id="WP_005007729.1">
    <property type="nucleotide sequence ID" value="NZ_KB849726.1"/>
</dbReference>
<proteinExistence type="predicted"/>
<dbReference type="eggNOG" id="ENOG502ZT2Y">
    <property type="taxonomic scope" value="Bacteria"/>
</dbReference>
<protein>
    <submittedName>
        <fullName evidence="1">Uncharacterized protein</fullName>
    </submittedName>
</protein>
<keyword evidence="2" id="KW-1185">Reference proteome</keyword>
<name>N9CD44_9GAMM</name>
<dbReference type="Proteomes" id="UP000018460">
    <property type="component" value="Unassembled WGS sequence"/>
</dbReference>
<organism evidence="1 2">
    <name type="scientific">Acinetobacter bouvetii DSM 14964 = CIP 107468</name>
    <dbReference type="NCBI Taxonomy" id="1120925"/>
    <lineage>
        <taxon>Bacteria</taxon>
        <taxon>Pseudomonadati</taxon>
        <taxon>Pseudomonadota</taxon>
        <taxon>Gammaproteobacteria</taxon>
        <taxon>Moraxellales</taxon>
        <taxon>Moraxellaceae</taxon>
        <taxon>Acinetobacter</taxon>
    </lineage>
</organism>
<comment type="caution">
    <text evidence="1">The sequence shown here is derived from an EMBL/GenBank/DDBJ whole genome shotgun (WGS) entry which is preliminary data.</text>
</comment>
<gene>
    <name evidence="1" type="ORF">F941_00589</name>
</gene>
<dbReference type="AlphaFoldDB" id="N9CD44"/>
<sequence>MAFDLVQYFAEQLETQKPELLPHLSKEDKRSHIAEINALTLGELISQWRLNDKKVYQEITSPDDLYVQEVARHLTTSKENASSLPRTELEELTAAIFKRQLTELKQLHDTGNHTLQSIRELLLGQIEHLSGQADNWVWSTNNLLELKGSKPIIADELSLEESMKEFNQMVNQHTGHEQEEAAPIIPAWSKVAEPLVAVVILWVLYSAVCNIFA</sequence>